<dbReference type="PANTHER" id="PTHR13800:SF12">
    <property type="entry name" value="TRANSIENT RECEPTOR POTENTIAL CATION CHANNEL SUBFAMILY M MEMBER-LIKE 2"/>
    <property type="match status" value="1"/>
</dbReference>
<evidence type="ECO:0000259" key="9">
    <source>
        <dbReference type="Pfam" id="PF25508"/>
    </source>
</evidence>
<dbReference type="Proteomes" id="UP000663879">
    <property type="component" value="Unassembled WGS sequence"/>
</dbReference>
<feature type="non-terminal residue" evidence="10">
    <location>
        <position position="1"/>
    </location>
</feature>
<evidence type="ECO:0000259" key="8">
    <source>
        <dbReference type="Pfam" id="PF18139"/>
    </source>
</evidence>
<proteinExistence type="predicted"/>
<gene>
    <name evidence="10" type="ORF">OXX778_LOCUS3351</name>
</gene>
<evidence type="ECO:0000256" key="3">
    <source>
        <dbReference type="ARBA" id="ARBA00022692"/>
    </source>
</evidence>
<dbReference type="InterPro" id="IPR057366">
    <property type="entry name" value="TRPM-like"/>
</dbReference>
<keyword evidence="11" id="KW-1185">Reference proteome</keyword>
<feature type="domain" description="TRPM SLOG" evidence="8">
    <location>
        <begin position="94"/>
        <end position="323"/>
    </location>
</feature>
<evidence type="ECO:0000313" key="11">
    <source>
        <dbReference type="Proteomes" id="UP000663879"/>
    </source>
</evidence>
<dbReference type="Pfam" id="PF18139">
    <property type="entry name" value="LSDAT_euk"/>
    <property type="match status" value="1"/>
</dbReference>
<evidence type="ECO:0000256" key="7">
    <source>
        <dbReference type="ARBA" id="ARBA00023303"/>
    </source>
</evidence>
<keyword evidence="4" id="KW-1133">Transmembrane helix</keyword>
<keyword evidence="5" id="KW-0406">Ion transport</keyword>
<evidence type="ECO:0000256" key="2">
    <source>
        <dbReference type="ARBA" id="ARBA00022448"/>
    </source>
</evidence>
<dbReference type="PANTHER" id="PTHR13800">
    <property type="entry name" value="TRANSIENT RECEPTOR POTENTIAL CATION CHANNEL, SUBFAMILY M, MEMBER 6"/>
    <property type="match status" value="1"/>
</dbReference>
<evidence type="ECO:0000313" key="10">
    <source>
        <dbReference type="EMBL" id="CAF0740221.1"/>
    </source>
</evidence>
<comment type="subcellular location">
    <subcellularLocation>
        <location evidence="1">Membrane</location>
        <topology evidence="1">Multi-pass membrane protein</topology>
    </subcellularLocation>
</comment>
<protein>
    <submittedName>
        <fullName evidence="10">Uncharacterized protein</fullName>
    </submittedName>
</protein>
<dbReference type="Pfam" id="PF25508">
    <property type="entry name" value="TRPM2"/>
    <property type="match status" value="1"/>
</dbReference>
<feature type="domain" description="TRPM-like" evidence="9">
    <location>
        <begin position="431"/>
        <end position="547"/>
    </location>
</feature>
<name>A0A813NT98_9BILA</name>
<dbReference type="EMBL" id="CAJNOC010000293">
    <property type="protein sequence ID" value="CAF0740221.1"/>
    <property type="molecule type" value="Genomic_DNA"/>
</dbReference>
<evidence type="ECO:0000256" key="6">
    <source>
        <dbReference type="ARBA" id="ARBA00023136"/>
    </source>
</evidence>
<keyword evidence="3" id="KW-0812">Transmembrane</keyword>
<evidence type="ECO:0000256" key="5">
    <source>
        <dbReference type="ARBA" id="ARBA00023065"/>
    </source>
</evidence>
<keyword evidence="6" id="KW-0472">Membrane</keyword>
<dbReference type="OrthoDB" id="10050890at2759"/>
<evidence type="ECO:0000256" key="4">
    <source>
        <dbReference type="ARBA" id="ARBA00022989"/>
    </source>
</evidence>
<dbReference type="InterPro" id="IPR050927">
    <property type="entry name" value="TRPM"/>
</dbReference>
<reference evidence="10" key="1">
    <citation type="submission" date="2021-02" db="EMBL/GenBank/DDBJ databases">
        <authorList>
            <person name="Nowell W R."/>
        </authorList>
    </citation>
    <scope>NUCLEOTIDE SEQUENCE</scope>
    <source>
        <strain evidence="10">Ploen Becks lab</strain>
    </source>
</reference>
<comment type="caution">
    <text evidence="10">The sequence shown here is derived from an EMBL/GenBank/DDBJ whole genome shotgun (WGS) entry which is preliminary data.</text>
</comment>
<accession>A0A813NT98</accession>
<organism evidence="10 11">
    <name type="scientific">Brachionus calyciflorus</name>
    <dbReference type="NCBI Taxonomy" id="104777"/>
    <lineage>
        <taxon>Eukaryota</taxon>
        <taxon>Metazoa</taxon>
        <taxon>Spiralia</taxon>
        <taxon>Gnathifera</taxon>
        <taxon>Rotifera</taxon>
        <taxon>Eurotatoria</taxon>
        <taxon>Monogononta</taxon>
        <taxon>Pseudotrocha</taxon>
        <taxon>Ploima</taxon>
        <taxon>Brachionidae</taxon>
        <taxon>Brachionus</taxon>
    </lineage>
</organism>
<sequence>MRIYPDSHIDSDGPNLEKLGFQKKRCKYIVSSDKIVCCCLNKIIYHDPSVIQEYNLRKNSESSNKWDKEVCTEDAGPTDAYGKIKFTDTENFPSYVRVSNKTNENKLISLLFDDEYWGLKKPELIISVTGGAEKISLNQKLKDAFSKGLVEAAVTTNALVTSGGTYGGCMKLVGEAFKENALSLDPNKKINLLGIADWCAIFNNSDLIRNNNPDQSRKAVEYNLIKPRAEKKSLLDPNHTHFILVDDGYHYFGGEMKLRAKLEAKLRETAKTVVLVLGGGPNTAESIFNAISERTPCVILESSGEMETGFSYAINRIKNLSTEKEQSSLLENEEFWNEVRRRLVNGFIQKKDPETRAENTLKSIKKSLKLENLHLLTVCRSRNGRAELDVAILEALLSAEKNTSNNFEAQLKLALNWNRIDIARNYLFNDENIDINLLKNFMTTALIQNKHEFVELFLEKGLSLRSFLTHRRLLFLYNKIPKNSLFQKMLDKHSNNVLTKDKIKKKTDDKKNIITFEHIGEVLTKLVDYSFEHKFKKSPYSNIEKDKVQEIVINDSNKYGEKLTNVIDRVKLEN</sequence>
<dbReference type="GO" id="GO:0099604">
    <property type="term" value="F:ligand-gated calcium channel activity"/>
    <property type="evidence" value="ECO:0007669"/>
    <property type="project" value="TreeGrafter"/>
</dbReference>
<dbReference type="GO" id="GO:0005886">
    <property type="term" value="C:plasma membrane"/>
    <property type="evidence" value="ECO:0007669"/>
    <property type="project" value="TreeGrafter"/>
</dbReference>
<keyword evidence="2" id="KW-0813">Transport</keyword>
<dbReference type="AlphaFoldDB" id="A0A813NT98"/>
<dbReference type="InterPro" id="IPR041491">
    <property type="entry name" value="TRPM_SLOG"/>
</dbReference>
<evidence type="ECO:0000256" key="1">
    <source>
        <dbReference type="ARBA" id="ARBA00004141"/>
    </source>
</evidence>
<keyword evidence="7" id="KW-0407">Ion channel</keyword>